<dbReference type="EMBL" id="JAINUG010000016">
    <property type="protein sequence ID" value="KAJ8413202.1"/>
    <property type="molecule type" value="Genomic_DNA"/>
</dbReference>
<feature type="compositionally biased region" description="Basic and acidic residues" evidence="1">
    <location>
        <begin position="27"/>
        <end position="38"/>
    </location>
</feature>
<comment type="caution">
    <text evidence="2">The sequence shown here is derived from an EMBL/GenBank/DDBJ whole genome shotgun (WGS) entry which is preliminary data.</text>
</comment>
<sequence>MSVRGAARGRLPLSLGPLFTLLIGPGERSRREGDDKARSGPTLRPLTAPELQSEDWACGPVLPSCSGAGSSWLSPGSSSSAELEILDASWRTPDRRPPRSCRASWSVSAAVVTYRWRYSCCLTPSRPGAFLSLVHMASTLLKRRNNLSSPFTRTDRKKGVRCSCLMAIPPRELGILSL</sequence>
<dbReference type="Proteomes" id="UP001221898">
    <property type="component" value="Unassembled WGS sequence"/>
</dbReference>
<name>A0AAD7WXU4_9TELE</name>
<organism evidence="2 3">
    <name type="scientific">Aldrovandia affinis</name>
    <dbReference type="NCBI Taxonomy" id="143900"/>
    <lineage>
        <taxon>Eukaryota</taxon>
        <taxon>Metazoa</taxon>
        <taxon>Chordata</taxon>
        <taxon>Craniata</taxon>
        <taxon>Vertebrata</taxon>
        <taxon>Euteleostomi</taxon>
        <taxon>Actinopterygii</taxon>
        <taxon>Neopterygii</taxon>
        <taxon>Teleostei</taxon>
        <taxon>Notacanthiformes</taxon>
        <taxon>Halosauridae</taxon>
        <taxon>Aldrovandia</taxon>
    </lineage>
</organism>
<feature type="region of interest" description="Disordered" evidence="1">
    <location>
        <begin position="26"/>
        <end position="46"/>
    </location>
</feature>
<evidence type="ECO:0000313" key="2">
    <source>
        <dbReference type="EMBL" id="KAJ8413202.1"/>
    </source>
</evidence>
<protein>
    <submittedName>
        <fullName evidence="2">Uncharacterized protein</fullName>
    </submittedName>
</protein>
<reference evidence="2" key="1">
    <citation type="journal article" date="2023" name="Science">
        <title>Genome structures resolve the early diversification of teleost fishes.</title>
        <authorList>
            <person name="Parey E."/>
            <person name="Louis A."/>
            <person name="Montfort J."/>
            <person name="Bouchez O."/>
            <person name="Roques C."/>
            <person name="Iampietro C."/>
            <person name="Lluch J."/>
            <person name="Castinel A."/>
            <person name="Donnadieu C."/>
            <person name="Desvignes T."/>
            <person name="Floi Bucao C."/>
            <person name="Jouanno E."/>
            <person name="Wen M."/>
            <person name="Mejri S."/>
            <person name="Dirks R."/>
            <person name="Jansen H."/>
            <person name="Henkel C."/>
            <person name="Chen W.J."/>
            <person name="Zahm M."/>
            <person name="Cabau C."/>
            <person name="Klopp C."/>
            <person name="Thompson A.W."/>
            <person name="Robinson-Rechavi M."/>
            <person name="Braasch I."/>
            <person name="Lecointre G."/>
            <person name="Bobe J."/>
            <person name="Postlethwait J.H."/>
            <person name="Berthelot C."/>
            <person name="Roest Crollius H."/>
            <person name="Guiguen Y."/>
        </authorList>
    </citation>
    <scope>NUCLEOTIDE SEQUENCE</scope>
    <source>
        <strain evidence="2">NC1722</strain>
    </source>
</reference>
<dbReference type="AlphaFoldDB" id="A0AAD7WXU4"/>
<proteinExistence type="predicted"/>
<accession>A0AAD7WXU4</accession>
<evidence type="ECO:0000256" key="1">
    <source>
        <dbReference type="SAM" id="MobiDB-lite"/>
    </source>
</evidence>
<keyword evidence="3" id="KW-1185">Reference proteome</keyword>
<gene>
    <name evidence="2" type="ORF">AAFF_G00091980</name>
</gene>
<evidence type="ECO:0000313" key="3">
    <source>
        <dbReference type="Proteomes" id="UP001221898"/>
    </source>
</evidence>